<dbReference type="InterPro" id="IPR036850">
    <property type="entry name" value="NDK-like_dom_sf"/>
</dbReference>
<evidence type="ECO:0000313" key="3">
    <source>
        <dbReference type="EMBL" id="KAI3911052.1"/>
    </source>
</evidence>
<gene>
    <name evidence="3" type="ORF">MKW98_015709</name>
</gene>
<reference evidence="3" key="1">
    <citation type="submission" date="2022-04" db="EMBL/GenBank/DDBJ databases">
        <title>A functionally conserved STORR gene fusion in Papaver species that diverged 16.8 million years ago.</title>
        <authorList>
            <person name="Catania T."/>
        </authorList>
    </citation>
    <scope>NUCLEOTIDE SEQUENCE</scope>
    <source>
        <strain evidence="3">S-188037</strain>
    </source>
</reference>
<organism evidence="3 4">
    <name type="scientific">Papaver atlanticum</name>
    <dbReference type="NCBI Taxonomy" id="357466"/>
    <lineage>
        <taxon>Eukaryota</taxon>
        <taxon>Viridiplantae</taxon>
        <taxon>Streptophyta</taxon>
        <taxon>Embryophyta</taxon>
        <taxon>Tracheophyta</taxon>
        <taxon>Spermatophyta</taxon>
        <taxon>Magnoliopsida</taxon>
        <taxon>Ranunculales</taxon>
        <taxon>Papaveraceae</taxon>
        <taxon>Papaveroideae</taxon>
        <taxon>Papaver</taxon>
    </lineage>
</organism>
<accession>A0AAD4XF66</accession>
<comment type="catalytic activity">
    <reaction evidence="2">
        <text>a ribonucleoside 5'-diphosphate + ATP = a ribonucleoside 5'-triphosphate + ADP</text>
        <dbReference type="Rhea" id="RHEA:18113"/>
        <dbReference type="ChEBI" id="CHEBI:30616"/>
        <dbReference type="ChEBI" id="CHEBI:57930"/>
        <dbReference type="ChEBI" id="CHEBI:61557"/>
        <dbReference type="ChEBI" id="CHEBI:456216"/>
        <dbReference type="EC" id="2.7.4.6"/>
    </reaction>
</comment>
<protein>
    <submittedName>
        <fullName evidence="3">Uncharacterized protein</fullName>
    </submittedName>
</protein>
<evidence type="ECO:0000256" key="2">
    <source>
        <dbReference type="ARBA" id="ARBA00000937"/>
    </source>
</evidence>
<comment type="catalytic activity">
    <reaction evidence="1">
        <text>a 2'-deoxyribonucleoside 5'-diphosphate + ATP = a 2'-deoxyribonucleoside 5'-triphosphate + ADP</text>
        <dbReference type="Rhea" id="RHEA:44640"/>
        <dbReference type="ChEBI" id="CHEBI:30616"/>
        <dbReference type="ChEBI" id="CHEBI:61560"/>
        <dbReference type="ChEBI" id="CHEBI:73316"/>
        <dbReference type="ChEBI" id="CHEBI:456216"/>
        <dbReference type="EC" id="2.7.4.6"/>
    </reaction>
</comment>
<dbReference type="Proteomes" id="UP001202328">
    <property type="component" value="Unassembled WGS sequence"/>
</dbReference>
<dbReference type="GO" id="GO:0004550">
    <property type="term" value="F:nucleoside diphosphate kinase activity"/>
    <property type="evidence" value="ECO:0007669"/>
    <property type="project" value="UniProtKB-EC"/>
</dbReference>
<dbReference type="AlphaFoldDB" id="A0AAD4XF66"/>
<keyword evidence="4" id="KW-1185">Reference proteome</keyword>
<evidence type="ECO:0000256" key="1">
    <source>
        <dbReference type="ARBA" id="ARBA00000082"/>
    </source>
</evidence>
<evidence type="ECO:0000313" key="4">
    <source>
        <dbReference type="Proteomes" id="UP001202328"/>
    </source>
</evidence>
<sequence>MKEEKKVPLRRLQLVMEPSKRQKTQGKMIDRKLRKTFVLAYPSHFIYGGIGNFVAELEKLSLKITVMRCMNVSEDFARKHLVKIGLIAAEHLAPEKWQLLVSKQQPPYSRIGTAYTSKSDKQAKLDIAFWFGGDKLDVSKSVLQVKKGLEKRFFMKDMRVFIIQPLAFQERCVGQILSAIESNCVGLRGLTLVKRGADHRSNACLTDSGSLSKTDDDEYCVAVVAQGVKPCFQIVEGVAKYIDYGLDLFRIGCCYLDKKVTGQGVLEDAKELFKYGFSFWQTPGHCLLSGCIFQASLVGLE</sequence>
<dbReference type="EMBL" id="JAJJMB010010084">
    <property type="protein sequence ID" value="KAI3911052.1"/>
    <property type="molecule type" value="Genomic_DNA"/>
</dbReference>
<name>A0AAD4XF66_9MAGN</name>
<dbReference type="SUPFAM" id="SSF54919">
    <property type="entry name" value="Nucleoside diphosphate kinase, NDK"/>
    <property type="match status" value="1"/>
</dbReference>
<comment type="caution">
    <text evidence="3">The sequence shown here is derived from an EMBL/GenBank/DDBJ whole genome shotgun (WGS) entry which is preliminary data.</text>
</comment>
<proteinExistence type="predicted"/>